<gene>
    <name evidence="1" type="ORF">INT47_012415</name>
</gene>
<organism evidence="1 2">
    <name type="scientific">Mucor saturninus</name>
    <dbReference type="NCBI Taxonomy" id="64648"/>
    <lineage>
        <taxon>Eukaryota</taxon>
        <taxon>Fungi</taxon>
        <taxon>Fungi incertae sedis</taxon>
        <taxon>Mucoromycota</taxon>
        <taxon>Mucoromycotina</taxon>
        <taxon>Mucoromycetes</taxon>
        <taxon>Mucorales</taxon>
        <taxon>Mucorineae</taxon>
        <taxon>Mucoraceae</taxon>
        <taxon>Mucor</taxon>
    </lineage>
</organism>
<evidence type="ECO:0000313" key="2">
    <source>
        <dbReference type="Proteomes" id="UP000603453"/>
    </source>
</evidence>
<reference evidence="1" key="1">
    <citation type="submission" date="2020-12" db="EMBL/GenBank/DDBJ databases">
        <title>Metabolic potential, ecology and presence of endohyphal bacteria is reflected in genomic diversity of Mucoromycotina.</title>
        <authorList>
            <person name="Muszewska A."/>
            <person name="Okrasinska A."/>
            <person name="Steczkiewicz K."/>
            <person name="Drgas O."/>
            <person name="Orlowska M."/>
            <person name="Perlinska-Lenart U."/>
            <person name="Aleksandrzak-Piekarczyk T."/>
            <person name="Szatraj K."/>
            <person name="Zielenkiewicz U."/>
            <person name="Pilsyk S."/>
            <person name="Malc E."/>
            <person name="Mieczkowski P."/>
            <person name="Kruszewska J.S."/>
            <person name="Biernat P."/>
            <person name="Pawlowska J."/>
        </authorList>
    </citation>
    <scope>NUCLEOTIDE SEQUENCE</scope>
    <source>
        <strain evidence="1">WA0000017839</strain>
    </source>
</reference>
<keyword evidence="2" id="KW-1185">Reference proteome</keyword>
<name>A0A8H7QWP1_9FUNG</name>
<accession>A0A8H7QWP1</accession>
<evidence type="ECO:0000313" key="1">
    <source>
        <dbReference type="EMBL" id="KAG2200134.1"/>
    </source>
</evidence>
<proteinExistence type="predicted"/>
<dbReference type="EMBL" id="JAEPRD010000087">
    <property type="protein sequence ID" value="KAG2200134.1"/>
    <property type="molecule type" value="Genomic_DNA"/>
</dbReference>
<comment type="caution">
    <text evidence="1">The sequence shown here is derived from an EMBL/GenBank/DDBJ whole genome shotgun (WGS) entry which is preliminary data.</text>
</comment>
<dbReference type="OrthoDB" id="2231239at2759"/>
<dbReference type="Proteomes" id="UP000603453">
    <property type="component" value="Unassembled WGS sequence"/>
</dbReference>
<feature type="non-terminal residue" evidence="1">
    <location>
        <position position="1"/>
    </location>
</feature>
<sequence length="243" mass="27859">AVSNGKRRNNYLLLSTEKISVEHCHNILLKNSLRTKTLLFSGHFFNNIFISITGVYAHPNMNRTEANYNYRVIWPFMDVVAECLPTCQFEPGEKRLQAISEELKRQDLATSHFYNADGVIFDDELGLELALLETSGPFSLDDPTRETNDHVKAAYGLLVMLHTIAYKYVYADADILMRLKVCFVHPAKNRIQVWTFGLVEKELYVLNRIKSAILQTDSQLGEESIIDMTNAFWDLKVSMAFLQ</sequence>
<protein>
    <submittedName>
        <fullName evidence="1">Uncharacterized protein</fullName>
    </submittedName>
</protein>
<dbReference type="AlphaFoldDB" id="A0A8H7QWP1"/>